<name>A0ACB9ZSY4_CATRO</name>
<protein>
    <submittedName>
        <fullName evidence="1">Uncharacterized protein</fullName>
    </submittedName>
</protein>
<accession>A0ACB9ZSY4</accession>
<evidence type="ECO:0000313" key="2">
    <source>
        <dbReference type="Proteomes" id="UP001060085"/>
    </source>
</evidence>
<proteinExistence type="predicted"/>
<dbReference type="Proteomes" id="UP001060085">
    <property type="component" value="Linkage Group LG08"/>
</dbReference>
<gene>
    <name evidence="1" type="ORF">M9H77_35530</name>
</gene>
<keyword evidence="2" id="KW-1185">Reference proteome</keyword>
<evidence type="ECO:0000313" key="1">
    <source>
        <dbReference type="EMBL" id="KAI5649525.1"/>
    </source>
</evidence>
<sequence>MNKKLRENWYFLNYIKLVLPPELRLIIQIDGGKLMSFDINELYRRVDTLLDKGNPDQEKKDGHKKEKREDSMRLCWPNRSIVHVVPLLLWTTPCFQYRVAKSKIREKVHSVQEILQEVMEEHPKLLNKAPTMYRLGKKAFQPILVDGRAICLHLLVCKGFNTDFDGDQMAVHVPLSLEASAKARLLMFSHMNRSFLNLFFFFNFYDAIGAYHQTRINLDSPFLVATRSTLYCLKRNSH</sequence>
<organism evidence="1 2">
    <name type="scientific">Catharanthus roseus</name>
    <name type="common">Madagascar periwinkle</name>
    <name type="synonym">Vinca rosea</name>
    <dbReference type="NCBI Taxonomy" id="4058"/>
    <lineage>
        <taxon>Eukaryota</taxon>
        <taxon>Viridiplantae</taxon>
        <taxon>Streptophyta</taxon>
        <taxon>Embryophyta</taxon>
        <taxon>Tracheophyta</taxon>
        <taxon>Spermatophyta</taxon>
        <taxon>Magnoliopsida</taxon>
        <taxon>eudicotyledons</taxon>
        <taxon>Gunneridae</taxon>
        <taxon>Pentapetalae</taxon>
        <taxon>asterids</taxon>
        <taxon>lamiids</taxon>
        <taxon>Gentianales</taxon>
        <taxon>Apocynaceae</taxon>
        <taxon>Rauvolfioideae</taxon>
        <taxon>Vinceae</taxon>
        <taxon>Catharanthinae</taxon>
        <taxon>Catharanthus</taxon>
    </lineage>
</organism>
<reference evidence="2" key="1">
    <citation type="journal article" date="2023" name="Nat. Plants">
        <title>Single-cell RNA sequencing provides a high-resolution roadmap for understanding the multicellular compartmentation of specialized metabolism.</title>
        <authorList>
            <person name="Sun S."/>
            <person name="Shen X."/>
            <person name="Li Y."/>
            <person name="Li Y."/>
            <person name="Wang S."/>
            <person name="Li R."/>
            <person name="Zhang H."/>
            <person name="Shen G."/>
            <person name="Guo B."/>
            <person name="Wei J."/>
            <person name="Xu J."/>
            <person name="St-Pierre B."/>
            <person name="Chen S."/>
            <person name="Sun C."/>
        </authorList>
    </citation>
    <scope>NUCLEOTIDE SEQUENCE [LARGE SCALE GENOMIC DNA]</scope>
</reference>
<dbReference type="EMBL" id="CM044708">
    <property type="protein sequence ID" value="KAI5649525.1"/>
    <property type="molecule type" value="Genomic_DNA"/>
</dbReference>
<comment type="caution">
    <text evidence="1">The sequence shown here is derived from an EMBL/GenBank/DDBJ whole genome shotgun (WGS) entry which is preliminary data.</text>
</comment>